<dbReference type="AlphaFoldDB" id="A0A1M4TTI2"/>
<dbReference type="EMBL" id="FQUE01000001">
    <property type="protein sequence ID" value="SHE47762.1"/>
    <property type="molecule type" value="Genomic_DNA"/>
</dbReference>
<proteinExistence type="predicted"/>
<protein>
    <recommendedName>
        <fullName evidence="3">Transferrin-binding protein B C-lobe/N-lobe beta barrel domain-containing protein</fullName>
    </recommendedName>
</protein>
<dbReference type="PROSITE" id="PS51257">
    <property type="entry name" value="PROKAR_LIPOPROTEIN"/>
    <property type="match status" value="1"/>
</dbReference>
<dbReference type="Proteomes" id="UP000183987">
    <property type="component" value="Unassembled WGS sequence"/>
</dbReference>
<evidence type="ECO:0000313" key="2">
    <source>
        <dbReference type="Proteomes" id="UP000183987"/>
    </source>
</evidence>
<dbReference type="Gene3D" id="2.40.160.90">
    <property type="match status" value="1"/>
</dbReference>
<reference evidence="2" key="1">
    <citation type="submission" date="2016-11" db="EMBL/GenBank/DDBJ databases">
        <authorList>
            <person name="Varghese N."/>
            <person name="Submissions S."/>
        </authorList>
    </citation>
    <scope>NUCLEOTIDE SEQUENCE [LARGE SCALE GENOMIC DNA]</scope>
    <source>
        <strain evidence="2">DSM 29326</strain>
    </source>
</reference>
<dbReference type="OrthoDB" id="7651258at2"/>
<accession>A0A1M4TTI2</accession>
<evidence type="ECO:0008006" key="3">
    <source>
        <dbReference type="Google" id="ProtNLM"/>
    </source>
</evidence>
<name>A0A1M4TTI2_LOKAT</name>
<keyword evidence="2" id="KW-1185">Reference proteome</keyword>
<organism evidence="1 2">
    <name type="scientific">Loktanella atrilutea</name>
    <dbReference type="NCBI Taxonomy" id="366533"/>
    <lineage>
        <taxon>Bacteria</taxon>
        <taxon>Pseudomonadati</taxon>
        <taxon>Pseudomonadota</taxon>
        <taxon>Alphaproteobacteria</taxon>
        <taxon>Rhodobacterales</taxon>
        <taxon>Roseobacteraceae</taxon>
        <taxon>Loktanella</taxon>
    </lineage>
</organism>
<dbReference type="STRING" id="366533.SAMN05444339_101480"/>
<dbReference type="RefSeq" id="WP_072855576.1">
    <property type="nucleotide sequence ID" value="NZ_FQUE01000001.1"/>
</dbReference>
<sequence length="215" mass="21575">MFRFVLPAMGSLLLLSACGGGGSDGRLPTDLLNDRVLSGAALATRVDDLGGTAFKEMPTTGAGSFRGVAELTVDRTSKIHPKGLNMIGDATMTADFGAGRVTGTVDNFQGVEVGANKPVVAYAVDGKVAVGGKASEIGAAGPNRFTTDYAGTLAIKGTGDVNVAGGLDGQFVGTRATAVGTPRVVKGLTAVDGDLVATQGARRNGGSLAIYAEQK</sequence>
<evidence type="ECO:0000313" key="1">
    <source>
        <dbReference type="EMBL" id="SHE47762.1"/>
    </source>
</evidence>
<gene>
    <name evidence="1" type="ORF">SAMN05444339_101480</name>
</gene>